<accession>A0A917JGN4</accession>
<sequence>MRAFAGDSTITKRRPAGPAPLGDPEARPEPPFFLVRVDPATLTRSLLPEASVAAGTDLTSSLVCPARGSSYRAGKAQGCT</sequence>
<feature type="region of interest" description="Disordered" evidence="1">
    <location>
        <begin position="1"/>
        <end position="31"/>
    </location>
</feature>
<comment type="caution">
    <text evidence="3">The sequence shown here is derived from an EMBL/GenBank/DDBJ whole genome shotgun (WGS) entry which is preliminary data.</text>
</comment>
<dbReference type="EMBL" id="BMMT01000001">
    <property type="protein sequence ID" value="GGI67373.1"/>
    <property type="molecule type" value="Genomic_DNA"/>
</dbReference>
<dbReference type="Proteomes" id="UP001500220">
    <property type="component" value="Unassembled WGS sequence"/>
</dbReference>
<proteinExistence type="predicted"/>
<protein>
    <submittedName>
        <fullName evidence="3">Uncharacterized protein</fullName>
    </submittedName>
</protein>
<evidence type="ECO:0000313" key="4">
    <source>
        <dbReference type="Proteomes" id="UP000597989"/>
    </source>
</evidence>
<dbReference type="EMBL" id="BAAAHC010000005">
    <property type="protein sequence ID" value="GAA0510364.1"/>
    <property type="molecule type" value="Genomic_DNA"/>
</dbReference>
<reference evidence="2 5" key="2">
    <citation type="journal article" date="2019" name="Int. J. Syst. Evol. Microbiol.">
        <title>The Global Catalogue of Microorganisms (GCM) 10K type strain sequencing project: providing services to taxonomists for standard genome sequencing and annotation.</title>
        <authorList>
            <consortium name="The Broad Institute Genomics Platform"/>
            <consortium name="The Broad Institute Genome Sequencing Center for Infectious Disease"/>
            <person name="Wu L."/>
            <person name="Ma J."/>
        </authorList>
    </citation>
    <scope>NUCLEOTIDE SEQUENCE [LARGE SCALE GENOMIC DNA]</scope>
    <source>
        <strain evidence="2 5">JCM 10664</strain>
    </source>
</reference>
<reference evidence="3 4" key="1">
    <citation type="journal article" date="2014" name="Int. J. Syst. Evol. Microbiol.">
        <title>Complete genome sequence of Corynebacterium casei LMG S-19264T (=DSM 44701T), isolated from a smear-ripened cheese.</title>
        <authorList>
            <consortium name="US DOE Joint Genome Institute (JGI-PGF)"/>
            <person name="Walter F."/>
            <person name="Albersmeier A."/>
            <person name="Kalinowski J."/>
            <person name="Ruckert C."/>
        </authorList>
    </citation>
    <scope>NUCLEOTIDE SEQUENCE [LARGE SCALE GENOMIC DNA]</scope>
    <source>
        <strain evidence="3 4">CGMCC 4.7206</strain>
    </source>
</reference>
<dbReference type="Proteomes" id="UP000597989">
    <property type="component" value="Unassembled WGS sequence"/>
</dbReference>
<name>A0A917JGN4_9PSEU</name>
<keyword evidence="5" id="KW-1185">Reference proteome</keyword>
<organism evidence="3 4">
    <name type="scientific">Saccharopolyspora thermophila</name>
    <dbReference type="NCBI Taxonomy" id="89367"/>
    <lineage>
        <taxon>Bacteria</taxon>
        <taxon>Bacillati</taxon>
        <taxon>Actinomycetota</taxon>
        <taxon>Actinomycetes</taxon>
        <taxon>Pseudonocardiales</taxon>
        <taxon>Pseudonocardiaceae</taxon>
        <taxon>Saccharopolyspora</taxon>
    </lineage>
</organism>
<reference evidence="2" key="4">
    <citation type="submission" date="2023-12" db="EMBL/GenBank/DDBJ databases">
        <authorList>
            <person name="Sun Q."/>
            <person name="Inoue M."/>
        </authorList>
    </citation>
    <scope>NUCLEOTIDE SEQUENCE</scope>
    <source>
        <strain evidence="2">JCM 10664</strain>
    </source>
</reference>
<evidence type="ECO:0000313" key="3">
    <source>
        <dbReference type="EMBL" id="GGI67373.1"/>
    </source>
</evidence>
<dbReference type="AlphaFoldDB" id="A0A917JGN4"/>
<gene>
    <name evidence="2" type="ORF">GCM10009545_10470</name>
    <name evidence="3" type="ORF">GCM10011581_00220</name>
</gene>
<evidence type="ECO:0000256" key="1">
    <source>
        <dbReference type="SAM" id="MobiDB-lite"/>
    </source>
</evidence>
<reference evidence="3" key="3">
    <citation type="submission" date="2020-09" db="EMBL/GenBank/DDBJ databases">
        <authorList>
            <person name="Sun Q."/>
            <person name="Zhou Y."/>
        </authorList>
    </citation>
    <scope>NUCLEOTIDE SEQUENCE</scope>
    <source>
        <strain evidence="3">CGMCC 4.7206</strain>
    </source>
</reference>
<evidence type="ECO:0000313" key="5">
    <source>
        <dbReference type="Proteomes" id="UP001500220"/>
    </source>
</evidence>
<evidence type="ECO:0000313" key="2">
    <source>
        <dbReference type="EMBL" id="GAA0510364.1"/>
    </source>
</evidence>